<dbReference type="InterPro" id="IPR003661">
    <property type="entry name" value="HisK_dim/P_dom"/>
</dbReference>
<evidence type="ECO:0000259" key="8">
    <source>
        <dbReference type="PROSITE" id="PS50109"/>
    </source>
</evidence>
<dbReference type="AlphaFoldDB" id="A0A7D5M6B9"/>
<dbReference type="EMBL" id="CP026994">
    <property type="protein sequence ID" value="QLH04629.1"/>
    <property type="molecule type" value="Genomic_DNA"/>
</dbReference>
<dbReference type="InterPro" id="IPR004358">
    <property type="entry name" value="Sig_transdc_His_kin-like_C"/>
</dbReference>
<dbReference type="SMART" id="SM00387">
    <property type="entry name" value="HATPase_c"/>
    <property type="match status" value="1"/>
</dbReference>
<feature type="transmembrane region" description="Helical" evidence="7">
    <location>
        <begin position="34"/>
        <end position="57"/>
    </location>
</feature>
<dbReference type="EC" id="2.7.13.3" evidence="2"/>
<dbReference type="Gene3D" id="1.10.287.130">
    <property type="match status" value="1"/>
</dbReference>
<proteinExistence type="predicted"/>
<organism evidence="9 10">
    <name type="scientific">Nitrosopumilus oxyclinae</name>
    <dbReference type="NCBI Taxonomy" id="1959104"/>
    <lineage>
        <taxon>Archaea</taxon>
        <taxon>Nitrososphaerota</taxon>
        <taxon>Nitrososphaeria</taxon>
        <taxon>Nitrosopumilales</taxon>
        <taxon>Nitrosopumilaceae</taxon>
        <taxon>Nitrosopumilus</taxon>
    </lineage>
</organism>
<evidence type="ECO:0000256" key="5">
    <source>
        <dbReference type="ARBA" id="ARBA00022777"/>
    </source>
</evidence>
<keyword evidence="5 9" id="KW-0418">Kinase</keyword>
<protein>
    <recommendedName>
        <fullName evidence="2">histidine kinase</fullName>
        <ecNumber evidence="2">2.7.13.3</ecNumber>
    </recommendedName>
</protein>
<keyword evidence="7" id="KW-0472">Membrane</keyword>
<dbReference type="CDD" id="cd00075">
    <property type="entry name" value="HATPase"/>
    <property type="match status" value="1"/>
</dbReference>
<dbReference type="PROSITE" id="PS50109">
    <property type="entry name" value="HIS_KIN"/>
    <property type="match status" value="1"/>
</dbReference>
<keyword evidence="3" id="KW-0597">Phosphoprotein</keyword>
<evidence type="ECO:0000256" key="4">
    <source>
        <dbReference type="ARBA" id="ARBA00022679"/>
    </source>
</evidence>
<dbReference type="Gene3D" id="6.10.340.10">
    <property type="match status" value="1"/>
</dbReference>
<dbReference type="Gene3D" id="3.30.565.10">
    <property type="entry name" value="Histidine kinase-like ATPase, C-terminal domain"/>
    <property type="match status" value="1"/>
</dbReference>
<keyword evidence="6" id="KW-0902">Two-component regulatory system</keyword>
<keyword evidence="10" id="KW-1185">Reference proteome</keyword>
<reference evidence="9 10" key="1">
    <citation type="submission" date="2018-02" db="EMBL/GenBank/DDBJ databases">
        <title>Complete genome of Nitrosopumilus oxyclinae HCE1.</title>
        <authorList>
            <person name="Qin W."/>
            <person name="Zheng Y."/>
            <person name="Stahl D.A."/>
        </authorList>
    </citation>
    <scope>NUCLEOTIDE SEQUENCE [LARGE SCALE GENOMIC DNA]</scope>
    <source>
        <strain evidence="9 10">HCE1</strain>
    </source>
</reference>
<dbReference type="FunFam" id="3.30.565.10:FF:000006">
    <property type="entry name" value="Sensor histidine kinase WalK"/>
    <property type="match status" value="1"/>
</dbReference>
<sequence>MLPIKHTLFIVSGVSSFIIFYMGVVNFLTSVDEGTGMILLVFSVFVATGTLLGTVHISTSITKPIQKLAKNMSEFSKTNKMSNKYQIKTNVKEIFELNENFESMGGKVEKTIEVQNEYVQKLKDMDRKKVEFSSMVSHELKTPLVPILGYVQMLQKEELLGKLNEGQKDAVDEIYTSTIKLEKLIGDILTTQKLDLGKLIFNEEDIDVSELLYGLIKEFDPIATEKKIELTANFNEDINIHSDKDRINQVFSNLIKNAIDYVPPNTGCVEIGIKNEVKHVEFFVRDNGVGISDNNKKELFKKFYQVDTSSKRKKGGSGLGLAICKGIVEGLGGEIWVESEENVQTTFFFNIPKKPVNSSINNITSRKQEINI</sequence>
<dbReference type="RefSeq" id="WP_179363537.1">
    <property type="nucleotide sequence ID" value="NZ_CP026994.1"/>
</dbReference>
<keyword evidence="7" id="KW-0812">Transmembrane</keyword>
<dbReference type="Proteomes" id="UP000509441">
    <property type="component" value="Chromosome"/>
</dbReference>
<dbReference type="InterPro" id="IPR036097">
    <property type="entry name" value="HisK_dim/P_sf"/>
</dbReference>
<dbReference type="PANTHER" id="PTHR43711">
    <property type="entry name" value="TWO-COMPONENT HISTIDINE KINASE"/>
    <property type="match status" value="1"/>
</dbReference>
<evidence type="ECO:0000313" key="9">
    <source>
        <dbReference type="EMBL" id="QLH04629.1"/>
    </source>
</evidence>
<dbReference type="SMART" id="SM00388">
    <property type="entry name" value="HisKA"/>
    <property type="match status" value="1"/>
</dbReference>
<dbReference type="PANTHER" id="PTHR43711:SF1">
    <property type="entry name" value="HISTIDINE KINASE 1"/>
    <property type="match status" value="1"/>
</dbReference>
<evidence type="ECO:0000256" key="2">
    <source>
        <dbReference type="ARBA" id="ARBA00012438"/>
    </source>
</evidence>
<dbReference type="Pfam" id="PF02518">
    <property type="entry name" value="HATPase_c"/>
    <property type="match status" value="1"/>
</dbReference>
<keyword evidence="7" id="KW-1133">Transmembrane helix</keyword>
<dbReference type="PRINTS" id="PR00344">
    <property type="entry name" value="BCTRLSENSOR"/>
</dbReference>
<feature type="transmembrane region" description="Helical" evidence="7">
    <location>
        <begin position="7"/>
        <end position="28"/>
    </location>
</feature>
<dbReference type="KEGG" id="nox:C5F49_04360"/>
<name>A0A7D5M6B9_9ARCH</name>
<dbReference type="GeneID" id="56061174"/>
<dbReference type="OrthoDB" id="342253at2157"/>
<evidence type="ECO:0000256" key="1">
    <source>
        <dbReference type="ARBA" id="ARBA00000085"/>
    </source>
</evidence>
<evidence type="ECO:0000313" key="10">
    <source>
        <dbReference type="Proteomes" id="UP000509441"/>
    </source>
</evidence>
<dbReference type="InterPro" id="IPR003594">
    <property type="entry name" value="HATPase_dom"/>
</dbReference>
<gene>
    <name evidence="9" type="ORF">C5F49_04360</name>
</gene>
<dbReference type="GO" id="GO:0000155">
    <property type="term" value="F:phosphorelay sensor kinase activity"/>
    <property type="evidence" value="ECO:0007669"/>
    <property type="project" value="InterPro"/>
</dbReference>
<evidence type="ECO:0000256" key="6">
    <source>
        <dbReference type="ARBA" id="ARBA00023012"/>
    </source>
</evidence>
<dbReference type="InterPro" id="IPR036890">
    <property type="entry name" value="HATPase_C_sf"/>
</dbReference>
<dbReference type="Pfam" id="PF00512">
    <property type="entry name" value="HisKA"/>
    <property type="match status" value="1"/>
</dbReference>
<accession>A0A7D5M6B9</accession>
<dbReference type="InterPro" id="IPR050736">
    <property type="entry name" value="Sensor_HK_Regulatory"/>
</dbReference>
<evidence type="ECO:0000256" key="7">
    <source>
        <dbReference type="SAM" id="Phobius"/>
    </source>
</evidence>
<evidence type="ECO:0000256" key="3">
    <source>
        <dbReference type="ARBA" id="ARBA00022553"/>
    </source>
</evidence>
<dbReference type="SUPFAM" id="SSF55874">
    <property type="entry name" value="ATPase domain of HSP90 chaperone/DNA topoisomerase II/histidine kinase"/>
    <property type="match status" value="1"/>
</dbReference>
<keyword evidence="4" id="KW-0808">Transferase</keyword>
<dbReference type="SUPFAM" id="SSF47384">
    <property type="entry name" value="Homodimeric domain of signal transducing histidine kinase"/>
    <property type="match status" value="1"/>
</dbReference>
<comment type="catalytic activity">
    <reaction evidence="1">
        <text>ATP + protein L-histidine = ADP + protein N-phospho-L-histidine.</text>
        <dbReference type="EC" id="2.7.13.3"/>
    </reaction>
</comment>
<dbReference type="InterPro" id="IPR005467">
    <property type="entry name" value="His_kinase_dom"/>
</dbReference>
<dbReference type="CDD" id="cd00082">
    <property type="entry name" value="HisKA"/>
    <property type="match status" value="1"/>
</dbReference>
<feature type="domain" description="Histidine kinase" evidence="8">
    <location>
        <begin position="135"/>
        <end position="355"/>
    </location>
</feature>